<keyword evidence="5" id="KW-0472">Membrane</keyword>
<dbReference type="HOGENOM" id="CLU_375520_0_0_1"/>
<proteinExistence type="inferred from homology"/>
<evidence type="ECO:0000256" key="4">
    <source>
        <dbReference type="ARBA" id="ARBA00022827"/>
    </source>
</evidence>
<dbReference type="Gene3D" id="3.30.560.10">
    <property type="entry name" value="Glucose Oxidase, domain 3"/>
    <property type="match status" value="1"/>
</dbReference>
<dbReference type="Proteomes" id="UP000015530">
    <property type="component" value="Unassembled WGS sequence"/>
</dbReference>
<gene>
    <name evidence="7" type="ORF">CGLO_00891</name>
</gene>
<dbReference type="PROSITE" id="PS00624">
    <property type="entry name" value="GMC_OXRED_2"/>
    <property type="match status" value="1"/>
</dbReference>
<dbReference type="Pfam" id="PF05199">
    <property type="entry name" value="GMC_oxred_C"/>
    <property type="match status" value="1"/>
</dbReference>
<dbReference type="SUPFAM" id="SSF51905">
    <property type="entry name" value="FAD/NAD(P)-binding domain"/>
    <property type="match status" value="1"/>
</dbReference>
<name>T0L2V0_COLGC</name>
<feature type="transmembrane region" description="Helical" evidence="5">
    <location>
        <begin position="173"/>
        <end position="198"/>
    </location>
</feature>
<evidence type="ECO:0000256" key="3">
    <source>
        <dbReference type="ARBA" id="ARBA00022630"/>
    </source>
</evidence>
<evidence type="ECO:0000259" key="6">
    <source>
        <dbReference type="PROSITE" id="PS00624"/>
    </source>
</evidence>
<dbReference type="OrthoDB" id="269227at2759"/>
<dbReference type="InterPro" id="IPR049326">
    <property type="entry name" value="Rhodopsin_dom_fungi"/>
</dbReference>
<feature type="transmembrane region" description="Helical" evidence="5">
    <location>
        <begin position="218"/>
        <end position="241"/>
    </location>
</feature>
<dbReference type="Pfam" id="PF00732">
    <property type="entry name" value="GMC_oxred_N"/>
    <property type="match status" value="1"/>
</dbReference>
<dbReference type="InterPro" id="IPR000172">
    <property type="entry name" value="GMC_OxRdtase_N"/>
</dbReference>
<dbReference type="GO" id="GO:0016614">
    <property type="term" value="F:oxidoreductase activity, acting on CH-OH group of donors"/>
    <property type="evidence" value="ECO:0007669"/>
    <property type="project" value="InterPro"/>
</dbReference>
<keyword evidence="3" id="KW-0285">Flavoprotein</keyword>
<keyword evidence="4" id="KW-0274">FAD</keyword>
<accession>T0L2V0</accession>
<feature type="transmembrane region" description="Helical" evidence="5">
    <location>
        <begin position="142"/>
        <end position="161"/>
    </location>
</feature>
<keyword evidence="5" id="KW-0812">Transmembrane</keyword>
<dbReference type="SUPFAM" id="SSF54373">
    <property type="entry name" value="FAD-linked reductases, C-terminal domain"/>
    <property type="match status" value="1"/>
</dbReference>
<organism evidence="7 8">
    <name type="scientific">Colletotrichum gloeosporioides (strain Cg-14)</name>
    <name type="common">Anthracnose fungus</name>
    <name type="synonym">Glomerella cingulata</name>
    <dbReference type="NCBI Taxonomy" id="1237896"/>
    <lineage>
        <taxon>Eukaryota</taxon>
        <taxon>Fungi</taxon>
        <taxon>Dikarya</taxon>
        <taxon>Ascomycota</taxon>
        <taxon>Pezizomycotina</taxon>
        <taxon>Sordariomycetes</taxon>
        <taxon>Hypocreomycetidae</taxon>
        <taxon>Glomerellales</taxon>
        <taxon>Glomerellaceae</taxon>
        <taxon>Colletotrichum</taxon>
        <taxon>Colletotrichum gloeosporioides species complex</taxon>
    </lineage>
</organism>
<keyword evidence="5" id="KW-1133">Transmembrane helix</keyword>
<dbReference type="InterPro" id="IPR007867">
    <property type="entry name" value="GMC_OxRtase_C"/>
</dbReference>
<dbReference type="PANTHER" id="PTHR11552">
    <property type="entry name" value="GLUCOSE-METHANOL-CHOLINE GMC OXIDOREDUCTASE"/>
    <property type="match status" value="1"/>
</dbReference>
<comment type="similarity">
    <text evidence="2">Belongs to the GMC oxidoreductase family.</text>
</comment>
<evidence type="ECO:0000256" key="2">
    <source>
        <dbReference type="ARBA" id="ARBA00010790"/>
    </source>
</evidence>
<feature type="transmembrane region" description="Helical" evidence="5">
    <location>
        <begin position="253"/>
        <end position="272"/>
    </location>
</feature>
<dbReference type="STRING" id="1237896.T0L2V0"/>
<feature type="transmembrane region" description="Helical" evidence="5">
    <location>
        <begin position="58"/>
        <end position="75"/>
    </location>
</feature>
<dbReference type="AlphaFoldDB" id="T0L2V0"/>
<sequence>MASSPVAGSSIPFLCADSQFYTAVGCAFQNCTVINGLKTQRILSGICGLPVRDKGTSATASAVAGALVAVVSVGIREYSQLSRFDYSIGLDDYALIFTMAMSVPMSILVVITVQSGLGKDIYTLTPDQINEFFKLFYISEHFYAFTVLFAKTNFLFFYLRLFSDERFRKLTWVVIWACIASALSFFVATMFQCWPISYTWTRWDGEHHGRCHDINLQTWAHASVNIVLDVIVVSMPISQILRLNWRWRQKIGAGMMFAVALLITLVSVLRLSTINDFMKTSNPTWDIVPISNWSFVELNGFIFCSCSGPGGGTLAASLAREGHSVFLIEAGGNMGGNNLQRIPGLADVNSEHPEMSWQFFVSHYQNETQARRDRYFTYRLSNGTLWYGIDAPEDATPLATRILMKKSGAGLKAYGVEYMVGEGLYEADQRYDPSIEPQLRTVRAKKEVVISGGAFNTPQILKLSGIGPRQELEKFGIPVAVELPAVGGFLQDNYEAGINVRSNIAWENSPFAECTPDSPETDPCLAQWEAGYGAYGEAAAPIFMLYRSNHSRNADSDLILFGGAGGVFDGHYPGFSEITWPPTSFFWVAAKMQNGNPTGTVRLRSSNPRETPEINFNFYQEDSDVDVAALSEGLSHLMSIMNATGEPYQPFEVIDPPADRSIEQHIRDHTFSHHAVGSCRMGKSSSDSCVDSKFRVHGVQGLRVVDGSVFPRVPGGFPVGATYAVSRKAFHDIANNSDE</sequence>
<dbReference type="PANTHER" id="PTHR11552:SF147">
    <property type="entry name" value="CHOLINE DEHYDROGENASE, MITOCHONDRIAL"/>
    <property type="match status" value="1"/>
</dbReference>
<dbReference type="eggNOG" id="KOG1238">
    <property type="taxonomic scope" value="Eukaryota"/>
</dbReference>
<comment type="cofactor">
    <cofactor evidence="1">
        <name>FAD</name>
        <dbReference type="ChEBI" id="CHEBI:57692"/>
    </cofactor>
</comment>
<dbReference type="Pfam" id="PF20684">
    <property type="entry name" value="Fung_rhodopsin"/>
    <property type="match status" value="1"/>
</dbReference>
<comment type="caution">
    <text evidence="7">The sequence shown here is derived from an EMBL/GenBank/DDBJ whole genome shotgun (WGS) entry which is preliminary data.</text>
</comment>
<evidence type="ECO:0000256" key="1">
    <source>
        <dbReference type="ARBA" id="ARBA00001974"/>
    </source>
</evidence>
<reference evidence="8" key="1">
    <citation type="journal article" date="2013" name="Mol. Plant Microbe Interact.">
        <title>Global aspects of pacC regulation of pathogenicity genes in Colletotrichum gloeosporioides as revealed by transcriptome analysis.</title>
        <authorList>
            <person name="Alkan N."/>
            <person name="Meng X."/>
            <person name="Friedlander G."/>
            <person name="Reuveni E."/>
            <person name="Sukno S."/>
            <person name="Sherman A."/>
            <person name="Thon M."/>
            <person name="Fluhr R."/>
            <person name="Prusky D."/>
        </authorList>
    </citation>
    <scope>NUCLEOTIDE SEQUENCE [LARGE SCALE GENOMIC DNA]</scope>
    <source>
        <strain evidence="8">Cg-14</strain>
    </source>
</reference>
<dbReference type="InterPro" id="IPR036188">
    <property type="entry name" value="FAD/NAD-bd_sf"/>
</dbReference>
<feature type="transmembrane region" description="Helical" evidence="5">
    <location>
        <begin position="95"/>
        <end position="117"/>
    </location>
</feature>
<dbReference type="InterPro" id="IPR012132">
    <property type="entry name" value="GMC_OxRdtase"/>
</dbReference>
<protein>
    <recommendedName>
        <fullName evidence="6">Glucose-methanol-choline oxidoreductase N-terminal domain-containing protein</fullName>
    </recommendedName>
</protein>
<feature type="domain" description="Glucose-methanol-choline oxidoreductase N-terminal" evidence="6">
    <location>
        <begin position="453"/>
        <end position="467"/>
    </location>
</feature>
<evidence type="ECO:0000313" key="8">
    <source>
        <dbReference type="Proteomes" id="UP000015530"/>
    </source>
</evidence>
<dbReference type="EMBL" id="AMYD01000202">
    <property type="protein sequence ID" value="EQB58814.1"/>
    <property type="molecule type" value="Genomic_DNA"/>
</dbReference>
<dbReference type="GO" id="GO:0050660">
    <property type="term" value="F:flavin adenine dinucleotide binding"/>
    <property type="evidence" value="ECO:0007669"/>
    <property type="project" value="InterPro"/>
</dbReference>
<evidence type="ECO:0000256" key="5">
    <source>
        <dbReference type="SAM" id="Phobius"/>
    </source>
</evidence>
<evidence type="ECO:0000313" key="7">
    <source>
        <dbReference type="EMBL" id="EQB58814.1"/>
    </source>
</evidence>
<dbReference type="Gene3D" id="3.50.50.60">
    <property type="entry name" value="FAD/NAD(P)-binding domain"/>
    <property type="match status" value="2"/>
</dbReference>